<evidence type="ECO:0000259" key="1">
    <source>
        <dbReference type="Pfam" id="PF13154"/>
    </source>
</evidence>
<dbReference type="SUPFAM" id="SSF57783">
    <property type="entry name" value="Zinc beta-ribbon"/>
    <property type="match status" value="1"/>
</dbReference>
<dbReference type="Gene3D" id="3.40.1360.10">
    <property type="match status" value="1"/>
</dbReference>
<comment type="caution">
    <text evidence="2">The sequence shown here is derived from an EMBL/GenBank/DDBJ whole genome shotgun (WGS) entry which is preliminary data.</text>
</comment>
<dbReference type="Proteomes" id="UP000017938">
    <property type="component" value="Unassembled WGS sequence"/>
</dbReference>
<gene>
    <name evidence="2" type="ORF">BN580_00405</name>
</gene>
<name>R6TYV9_9BACT</name>
<dbReference type="EMBL" id="CBFW010000436">
    <property type="protein sequence ID" value="CDC77380.1"/>
    <property type="molecule type" value="Genomic_DNA"/>
</dbReference>
<proteinExistence type="predicted"/>
<organism evidence="2 3">
    <name type="scientific">Candidatus Colimorpha enterica</name>
    <dbReference type="NCBI Taxonomy" id="3083063"/>
    <lineage>
        <taxon>Bacteria</taxon>
        <taxon>Pseudomonadati</taxon>
        <taxon>Bacteroidota</taxon>
        <taxon>Bacteroidia</taxon>
        <taxon>Bacteroidales</taxon>
        <taxon>Candidatus Colimorpha</taxon>
    </lineage>
</organism>
<reference evidence="2" key="1">
    <citation type="submission" date="2012-11" db="EMBL/GenBank/DDBJ databases">
        <title>Dependencies among metagenomic species, viruses, plasmids and units of genetic variation.</title>
        <authorList>
            <person name="Nielsen H.B."/>
            <person name="Almeida M."/>
            <person name="Juncker A.S."/>
            <person name="Rasmussen S."/>
            <person name="Li J."/>
            <person name="Sunagawa S."/>
            <person name="Plichta D."/>
            <person name="Gautier L."/>
            <person name="Le Chatelier E."/>
            <person name="Peletier E."/>
            <person name="Bonde I."/>
            <person name="Nielsen T."/>
            <person name="Manichanh C."/>
            <person name="Arumugam M."/>
            <person name="Batto J."/>
            <person name="Santos M.B.Q.D."/>
            <person name="Blom N."/>
            <person name="Borruel N."/>
            <person name="Burgdorf K.S."/>
            <person name="Boumezbeur F."/>
            <person name="Casellas F."/>
            <person name="Dore J."/>
            <person name="Guarner F."/>
            <person name="Hansen T."/>
            <person name="Hildebrand F."/>
            <person name="Kaas R.S."/>
            <person name="Kennedy S."/>
            <person name="Kristiansen K."/>
            <person name="Kultima J.R."/>
            <person name="Leonard P."/>
            <person name="Levenez F."/>
            <person name="Lund O."/>
            <person name="Moumen B."/>
            <person name="Le Paslier D."/>
            <person name="Pons N."/>
            <person name="Pedersen O."/>
            <person name="Prifti E."/>
            <person name="Qin J."/>
            <person name="Raes J."/>
            <person name="Tap J."/>
            <person name="Tims S."/>
            <person name="Ussery D.W."/>
            <person name="Yamada T."/>
            <person name="MetaHit consortium"/>
            <person name="Renault P."/>
            <person name="Sicheritz-Ponten T."/>
            <person name="Bork P."/>
            <person name="Wang J."/>
            <person name="Brunak S."/>
            <person name="Ehrlich S.D."/>
        </authorList>
    </citation>
    <scope>NUCLEOTIDE SEQUENCE [LARGE SCALE GENOMIC DNA]</scope>
</reference>
<dbReference type="Pfam" id="PF13154">
    <property type="entry name" value="DUF3991"/>
    <property type="match status" value="1"/>
</dbReference>
<dbReference type="Pfam" id="PF13155">
    <property type="entry name" value="Toprim_2"/>
    <property type="match status" value="1"/>
</dbReference>
<evidence type="ECO:0000313" key="3">
    <source>
        <dbReference type="Proteomes" id="UP000017938"/>
    </source>
</evidence>
<evidence type="ECO:0000313" key="2">
    <source>
        <dbReference type="EMBL" id="CDC77380.1"/>
    </source>
</evidence>
<sequence length="311" mass="35948">MWVTPEQIEKAKQMDLLTYLQSYEPGNLKKISHDTWCTKEHDSLKISNGKWHWFSRHIGGKTALDYLIKVKGISFVKAVEIITGYAAVLPPVYTGIEKPIEPKKLELPLYNEDICEVRRYLKGRGISDTVINFCHENKMLYEDAKYHNCVFLGYDGNTPKYGAVRSTVSDFKRDLTGSDKRFSFFIPAERDTGTVHLFEAAIDLLSYASLEIRIKRNWRRDDLLSLAGVYKTDNKQDIPLALRTYLERHTGTKVVYLHLDNDEIGRTATKQITEALSSQYTVIDQPPQSGKDFNDYLKNEIQKEKRKEQVR</sequence>
<dbReference type="InterPro" id="IPR025054">
    <property type="entry name" value="DUF3991"/>
</dbReference>
<dbReference type="SUPFAM" id="SSF56731">
    <property type="entry name" value="DNA primase core"/>
    <property type="match status" value="1"/>
</dbReference>
<dbReference type="AlphaFoldDB" id="R6TYV9"/>
<protein>
    <recommendedName>
        <fullName evidence="1">DUF3991 domain-containing protein</fullName>
    </recommendedName>
</protein>
<accession>R6TYV9</accession>
<dbReference type="STRING" id="1263015.BN580_00405"/>
<feature type="domain" description="DUF3991" evidence="1">
    <location>
        <begin position="119"/>
        <end position="184"/>
    </location>
</feature>